<dbReference type="EMBL" id="CM023489">
    <property type="protein sequence ID" value="KAH6922911.1"/>
    <property type="molecule type" value="Genomic_DNA"/>
</dbReference>
<evidence type="ECO:0000313" key="2">
    <source>
        <dbReference type="Proteomes" id="UP000821845"/>
    </source>
</evidence>
<reference evidence="1" key="1">
    <citation type="submission" date="2020-05" db="EMBL/GenBank/DDBJ databases">
        <title>Large-scale comparative analyses of tick genomes elucidate their genetic diversity and vector capacities.</title>
        <authorList>
            <person name="Jia N."/>
            <person name="Wang J."/>
            <person name="Shi W."/>
            <person name="Du L."/>
            <person name="Sun Y."/>
            <person name="Zhan W."/>
            <person name="Jiang J."/>
            <person name="Wang Q."/>
            <person name="Zhang B."/>
            <person name="Ji P."/>
            <person name="Sakyi L.B."/>
            <person name="Cui X."/>
            <person name="Yuan T."/>
            <person name="Jiang B."/>
            <person name="Yang W."/>
            <person name="Lam T.T.-Y."/>
            <person name="Chang Q."/>
            <person name="Ding S."/>
            <person name="Wang X."/>
            <person name="Zhu J."/>
            <person name="Ruan X."/>
            <person name="Zhao L."/>
            <person name="Wei J."/>
            <person name="Que T."/>
            <person name="Du C."/>
            <person name="Cheng J."/>
            <person name="Dai P."/>
            <person name="Han X."/>
            <person name="Huang E."/>
            <person name="Gao Y."/>
            <person name="Liu J."/>
            <person name="Shao H."/>
            <person name="Ye R."/>
            <person name="Li L."/>
            <person name="Wei W."/>
            <person name="Wang X."/>
            <person name="Wang C."/>
            <person name="Yang T."/>
            <person name="Huo Q."/>
            <person name="Li W."/>
            <person name="Guo W."/>
            <person name="Chen H."/>
            <person name="Zhou L."/>
            <person name="Ni X."/>
            <person name="Tian J."/>
            <person name="Zhou Y."/>
            <person name="Sheng Y."/>
            <person name="Liu T."/>
            <person name="Pan Y."/>
            <person name="Xia L."/>
            <person name="Li J."/>
            <person name="Zhao F."/>
            <person name="Cao W."/>
        </authorList>
    </citation>
    <scope>NUCLEOTIDE SEQUENCE</scope>
    <source>
        <strain evidence="1">Hyas-2018</strain>
    </source>
</reference>
<proteinExistence type="predicted"/>
<keyword evidence="2" id="KW-1185">Reference proteome</keyword>
<accession>A0ACB7RML0</accession>
<sequence>MPSFIMPYLTTRVACGIHPEPATSTAADACVPDIVMSGSTEHSDFVGTRTVMNREFRMKPPRLIPIGGFLIVFVIQRDVLATGTCTPVPQSAKIGDRATCPFTVTVDTNKDRIPAELPVVKCNCPDSLCSASGDYRCQEVGSTFRVAFRSGGSSSQLTNKTMELPTSCVCVVARSASGQTGGNRPQGGGVHNYPPCK</sequence>
<evidence type="ECO:0000313" key="1">
    <source>
        <dbReference type="EMBL" id="KAH6922911.1"/>
    </source>
</evidence>
<dbReference type="Proteomes" id="UP000821845">
    <property type="component" value="Chromosome 9"/>
</dbReference>
<comment type="caution">
    <text evidence="1">The sequence shown here is derived from an EMBL/GenBank/DDBJ whole genome shotgun (WGS) entry which is preliminary data.</text>
</comment>
<organism evidence="1 2">
    <name type="scientific">Hyalomma asiaticum</name>
    <name type="common">Tick</name>
    <dbReference type="NCBI Taxonomy" id="266040"/>
    <lineage>
        <taxon>Eukaryota</taxon>
        <taxon>Metazoa</taxon>
        <taxon>Ecdysozoa</taxon>
        <taxon>Arthropoda</taxon>
        <taxon>Chelicerata</taxon>
        <taxon>Arachnida</taxon>
        <taxon>Acari</taxon>
        <taxon>Parasitiformes</taxon>
        <taxon>Ixodida</taxon>
        <taxon>Ixodoidea</taxon>
        <taxon>Ixodidae</taxon>
        <taxon>Hyalomminae</taxon>
        <taxon>Hyalomma</taxon>
    </lineage>
</organism>
<name>A0ACB7RML0_HYAAI</name>
<protein>
    <submittedName>
        <fullName evidence="1">Uncharacterized protein</fullName>
    </submittedName>
</protein>
<gene>
    <name evidence="1" type="ORF">HPB50_020137</name>
</gene>